<gene>
    <name evidence="1" type="ORF">UFOVP135_24</name>
</gene>
<name>A0A6J5LCC3_9CAUD</name>
<evidence type="ECO:0000313" key="1">
    <source>
        <dbReference type="EMBL" id="CAB4131931.1"/>
    </source>
</evidence>
<accession>A0A6J5LCC3</accession>
<dbReference type="EMBL" id="LR796254">
    <property type="protein sequence ID" value="CAB4131931.1"/>
    <property type="molecule type" value="Genomic_DNA"/>
</dbReference>
<organism evidence="1">
    <name type="scientific">uncultured Caudovirales phage</name>
    <dbReference type="NCBI Taxonomy" id="2100421"/>
    <lineage>
        <taxon>Viruses</taxon>
        <taxon>Duplodnaviria</taxon>
        <taxon>Heunggongvirae</taxon>
        <taxon>Uroviricota</taxon>
        <taxon>Caudoviricetes</taxon>
        <taxon>Peduoviridae</taxon>
        <taxon>Maltschvirus</taxon>
        <taxon>Maltschvirus maltsch</taxon>
    </lineage>
</organism>
<protein>
    <submittedName>
        <fullName evidence="1">Uncharacterized protein</fullName>
    </submittedName>
</protein>
<reference evidence="1" key="1">
    <citation type="submission" date="2020-04" db="EMBL/GenBank/DDBJ databases">
        <authorList>
            <person name="Chiriac C."/>
            <person name="Salcher M."/>
            <person name="Ghai R."/>
            <person name="Kavagutti S V."/>
        </authorList>
    </citation>
    <scope>NUCLEOTIDE SEQUENCE</scope>
</reference>
<proteinExistence type="predicted"/>
<sequence>MVMKFTNNATSTLASGINSSVTSLTVASGQGALFPTLGAGDYFYCTLANAVGTIEIVKVTARSTDTFTITRAQDGTTASAWSTGDKVELRLVSASLNDLPKLDETNTFSLRQTYSVGTVQGPWTTGTRPSSPVAGLIGFNTSFNRIEAYNATASAWVSSGGATGTGSDAVFYENGKTVNTSYTITSGNNAHSVGPITIASGQSVTIPTGSRWVVL</sequence>